<dbReference type="GeneID" id="37038488"/>
<dbReference type="GO" id="GO:0016616">
    <property type="term" value="F:oxidoreductase activity, acting on the CH-OH group of donors, NAD or NADP as acceptor"/>
    <property type="evidence" value="ECO:0007669"/>
    <property type="project" value="InterPro"/>
</dbReference>
<feature type="non-terminal residue" evidence="4">
    <location>
        <position position="1"/>
    </location>
</feature>
<gene>
    <name evidence="4" type="ORF">IE81DRAFT_350886</name>
</gene>
<evidence type="ECO:0000256" key="3">
    <source>
        <dbReference type="ARBA" id="ARBA00023002"/>
    </source>
</evidence>
<evidence type="ECO:0000256" key="1">
    <source>
        <dbReference type="ARBA" id="ARBA00022723"/>
    </source>
</evidence>
<dbReference type="InterPro" id="IPR047109">
    <property type="entry name" value="CAD-like"/>
</dbReference>
<dbReference type="OrthoDB" id="1879366at2759"/>
<reference evidence="4 5" key="1">
    <citation type="journal article" date="2018" name="Mol. Biol. Evol.">
        <title>Broad Genomic Sampling Reveals a Smut Pathogenic Ancestry of the Fungal Clade Ustilaginomycotina.</title>
        <authorList>
            <person name="Kijpornyongpan T."/>
            <person name="Mondo S.J."/>
            <person name="Barry K."/>
            <person name="Sandor L."/>
            <person name="Lee J."/>
            <person name="Lipzen A."/>
            <person name="Pangilinan J."/>
            <person name="LaButti K."/>
            <person name="Hainaut M."/>
            <person name="Henrissat B."/>
            <person name="Grigoriev I.V."/>
            <person name="Spatafora J.W."/>
            <person name="Aime M.C."/>
        </authorList>
    </citation>
    <scope>NUCLEOTIDE SEQUENCE [LARGE SCALE GENOMIC DNA]</scope>
    <source>
        <strain evidence="4 5">MCA 4658</strain>
    </source>
</reference>
<keyword evidence="5" id="KW-1185">Reference proteome</keyword>
<dbReference type="Gene3D" id="3.90.180.10">
    <property type="entry name" value="Medium-chain alcohol dehydrogenases, catalytic domain"/>
    <property type="match status" value="1"/>
</dbReference>
<dbReference type="Proteomes" id="UP000245783">
    <property type="component" value="Unassembled WGS sequence"/>
</dbReference>
<evidence type="ECO:0000313" key="4">
    <source>
        <dbReference type="EMBL" id="PWN38628.1"/>
    </source>
</evidence>
<dbReference type="RefSeq" id="XP_025365788.1">
    <property type="nucleotide sequence ID" value="XM_025516618.1"/>
</dbReference>
<evidence type="ECO:0008006" key="6">
    <source>
        <dbReference type="Google" id="ProtNLM"/>
    </source>
</evidence>
<keyword evidence="1" id="KW-0479">Metal-binding</keyword>
<organism evidence="4 5">
    <name type="scientific">Ceraceosorus guamensis</name>
    <dbReference type="NCBI Taxonomy" id="1522189"/>
    <lineage>
        <taxon>Eukaryota</taxon>
        <taxon>Fungi</taxon>
        <taxon>Dikarya</taxon>
        <taxon>Basidiomycota</taxon>
        <taxon>Ustilaginomycotina</taxon>
        <taxon>Exobasidiomycetes</taxon>
        <taxon>Ceraceosorales</taxon>
        <taxon>Ceraceosoraceae</taxon>
        <taxon>Ceraceosorus</taxon>
    </lineage>
</organism>
<evidence type="ECO:0000313" key="5">
    <source>
        <dbReference type="Proteomes" id="UP000245783"/>
    </source>
</evidence>
<dbReference type="STRING" id="1522189.A0A316VNI5"/>
<dbReference type="EMBL" id="KZ819598">
    <property type="protein sequence ID" value="PWN38628.1"/>
    <property type="molecule type" value="Genomic_DNA"/>
</dbReference>
<name>A0A316VNI5_9BASI</name>
<dbReference type="PANTHER" id="PTHR42683">
    <property type="entry name" value="ALDEHYDE REDUCTASE"/>
    <property type="match status" value="1"/>
</dbReference>
<sequence>FDLIISTASSNAIDVPATLSTLSVHGKLIFVGMPEEPIKAMRIQAFAGNGAFFGSSHIGSKTEALSMLKLAAEKQIKPWVEVMPMSQCSLAVKRVHENDIRYRFVLQQDLVKHE</sequence>
<dbReference type="Gene3D" id="3.40.50.720">
    <property type="entry name" value="NAD(P)-binding Rossmann-like Domain"/>
    <property type="match status" value="1"/>
</dbReference>
<dbReference type="AlphaFoldDB" id="A0A316VNI5"/>
<proteinExistence type="predicted"/>
<accession>A0A316VNI5</accession>
<dbReference type="GO" id="GO:0046872">
    <property type="term" value="F:metal ion binding"/>
    <property type="evidence" value="ECO:0007669"/>
    <property type="project" value="UniProtKB-KW"/>
</dbReference>
<keyword evidence="2" id="KW-0862">Zinc</keyword>
<protein>
    <recommendedName>
        <fullName evidence="6">Alcohol dehydrogenase-like C-terminal domain-containing protein</fullName>
    </recommendedName>
</protein>
<keyword evidence="3" id="KW-0560">Oxidoreductase</keyword>
<evidence type="ECO:0000256" key="2">
    <source>
        <dbReference type="ARBA" id="ARBA00022833"/>
    </source>
</evidence>
<dbReference type="InParanoid" id="A0A316VNI5"/>